<reference evidence="8 9" key="1">
    <citation type="submission" date="2024-10" db="EMBL/GenBank/DDBJ databases">
        <title>Updated reference genomes for cyclostephanoid diatoms.</title>
        <authorList>
            <person name="Roberts W.R."/>
            <person name="Alverson A.J."/>
        </authorList>
    </citation>
    <scope>NUCLEOTIDE SEQUENCE [LARGE SCALE GENOMIC DNA]</scope>
    <source>
        <strain evidence="8 9">AJA010-31</strain>
    </source>
</reference>
<evidence type="ECO:0000256" key="3">
    <source>
        <dbReference type="ARBA" id="ARBA00022692"/>
    </source>
</evidence>
<feature type="transmembrane region" description="Helical" evidence="6">
    <location>
        <begin position="295"/>
        <end position="313"/>
    </location>
</feature>
<feature type="compositionally biased region" description="Low complexity" evidence="7">
    <location>
        <begin position="93"/>
        <end position="107"/>
    </location>
</feature>
<keyword evidence="5 6" id="KW-0472">Membrane</keyword>
<dbReference type="InterPro" id="IPR007603">
    <property type="entry name" value="Choline_transptr-like"/>
</dbReference>
<feature type="transmembrane region" description="Helical" evidence="6">
    <location>
        <begin position="414"/>
        <end position="433"/>
    </location>
</feature>
<evidence type="ECO:0000256" key="4">
    <source>
        <dbReference type="ARBA" id="ARBA00022989"/>
    </source>
</evidence>
<feature type="transmembrane region" description="Helical" evidence="6">
    <location>
        <begin position="689"/>
        <end position="718"/>
    </location>
</feature>
<protein>
    <recommendedName>
        <fullName evidence="6">Choline transporter-like protein</fullName>
    </recommendedName>
</protein>
<feature type="compositionally biased region" description="Low complexity" evidence="7">
    <location>
        <begin position="119"/>
        <end position="133"/>
    </location>
</feature>
<sequence length="757" mass="83387">MSSNGNGRGPQAPPPLPPSRSTRSNSFDHNNPSKPDTSRSSSSSSRSQRKSFRNRSNSDGVRTMQQQFYEQYQQQQHQWGYPMMYPNQLGFMPSGMTMPPPNGMTNPQQHPPFMSSSPSSQDGGHHSFSSSFGVPEHPPMYGSFGAPSSYHLSMRPPQPPQQHPQSPNFSGFNELSSIMGTGRSVRKIPSQHNGRPSFGHRRSASESAAPRSLPPNFMPQPFLDPTNAMHQRMGSFASQHSHHSAVNSESQPFLAASTIPTGGPRKSRSHMRQQSVNLYMSRYRGKEQPRSCRDVFWALLFLLQLGIMCWVGLKFGPDALVATSAELGPREGLEDDDVTLDQADEDETPLVLAYWNIIKMAYTCGAFAVIVSGFALAFMMAMSRRLVYVALVLSIGVSFAWGTIGIGISPKSFVPITGILALMLTMGYMFVVWDRIPFASANLTTALQGVRDNLGLVCIAFECQFLALVCSIYYSFTFVGLHNAMNNGGLEIGENWKVAVDGVLLISYFWTYQVLRHIVMVTVAGTIGSWWFKKPSALYPTFLQATIFNFGSICYGSLFVGFVQLLTQFTEGLRPNRDDSAMMCIYESCAFFQERIVACVDDLADSFTPWAFTYVGLYRYGLKEAGHQVNDLFDKRGWSRIVTDDLVPTVLAMVSLVIGGLTGSFAVILQALDGHGLTNIGHPEIVSFVIGFLIGIVLSTVLFSIISSSVAAVIVCFAGSPVEFHQNYPDLSHEMRHAWREVWPGSLDVGGVVVMAA</sequence>
<dbReference type="AlphaFoldDB" id="A0ABD3ND68"/>
<dbReference type="Pfam" id="PF04515">
    <property type="entry name" value="Choline_transpo"/>
    <property type="match status" value="1"/>
</dbReference>
<evidence type="ECO:0000256" key="2">
    <source>
        <dbReference type="ARBA" id="ARBA00007168"/>
    </source>
</evidence>
<comment type="caution">
    <text evidence="8">The sequence shown here is derived from an EMBL/GenBank/DDBJ whole genome shotgun (WGS) entry which is preliminary data.</text>
</comment>
<keyword evidence="9" id="KW-1185">Reference proteome</keyword>
<dbReference type="PANTHER" id="PTHR12385:SF4">
    <property type="entry name" value="PROTEIN PNS1"/>
    <property type="match status" value="1"/>
</dbReference>
<dbReference type="GO" id="GO:0005886">
    <property type="term" value="C:plasma membrane"/>
    <property type="evidence" value="ECO:0007669"/>
    <property type="project" value="UniProtKB-SubCell"/>
</dbReference>
<feature type="region of interest" description="Disordered" evidence="7">
    <location>
        <begin position="1"/>
        <end position="60"/>
    </location>
</feature>
<feature type="compositionally biased region" description="Polar residues" evidence="7">
    <location>
        <begin position="168"/>
        <end position="179"/>
    </location>
</feature>
<evidence type="ECO:0000256" key="5">
    <source>
        <dbReference type="ARBA" id="ARBA00023136"/>
    </source>
</evidence>
<dbReference type="Proteomes" id="UP001530400">
    <property type="component" value="Unassembled WGS sequence"/>
</dbReference>
<feature type="transmembrane region" description="Helical" evidence="6">
    <location>
        <begin position="646"/>
        <end position="669"/>
    </location>
</feature>
<feature type="transmembrane region" description="Helical" evidence="6">
    <location>
        <begin position="386"/>
        <end position="408"/>
    </location>
</feature>
<keyword evidence="4 6" id="KW-1133">Transmembrane helix</keyword>
<feature type="transmembrane region" description="Helical" evidence="6">
    <location>
        <begin position="360"/>
        <end position="379"/>
    </location>
</feature>
<organism evidence="8 9">
    <name type="scientific">Cyclotella atomus</name>
    <dbReference type="NCBI Taxonomy" id="382360"/>
    <lineage>
        <taxon>Eukaryota</taxon>
        <taxon>Sar</taxon>
        <taxon>Stramenopiles</taxon>
        <taxon>Ochrophyta</taxon>
        <taxon>Bacillariophyta</taxon>
        <taxon>Coscinodiscophyceae</taxon>
        <taxon>Thalassiosirophycidae</taxon>
        <taxon>Stephanodiscales</taxon>
        <taxon>Stephanodiscaceae</taxon>
        <taxon>Cyclotella</taxon>
    </lineage>
</organism>
<proteinExistence type="inferred from homology"/>
<gene>
    <name evidence="8" type="ORF">ACHAWO_002901</name>
</gene>
<dbReference type="PANTHER" id="PTHR12385">
    <property type="entry name" value="CHOLINE TRANSPORTER-LIKE (SLC FAMILY 44)"/>
    <property type="match status" value="1"/>
</dbReference>
<feature type="region of interest" description="Disordered" evidence="7">
    <location>
        <begin position="93"/>
        <end position="228"/>
    </location>
</feature>
<accession>A0ABD3ND68</accession>
<evidence type="ECO:0000256" key="1">
    <source>
        <dbReference type="ARBA" id="ARBA00004141"/>
    </source>
</evidence>
<comment type="function">
    <text evidence="6">Choline transporter.</text>
</comment>
<comment type="similarity">
    <text evidence="2 6">Belongs to the CTL (choline transporter-like) family.</text>
</comment>
<evidence type="ECO:0000256" key="7">
    <source>
        <dbReference type="SAM" id="MobiDB-lite"/>
    </source>
</evidence>
<name>A0ABD3ND68_9STRA</name>
<comment type="subcellular location">
    <subcellularLocation>
        <location evidence="6">Cell membrane</location>
        <topology evidence="6">Multi-pass membrane protein</topology>
    </subcellularLocation>
    <subcellularLocation>
        <location evidence="1">Membrane</location>
        <topology evidence="1">Multi-pass membrane protein</topology>
    </subcellularLocation>
</comment>
<feature type="transmembrane region" description="Helical" evidence="6">
    <location>
        <begin position="454"/>
        <end position="476"/>
    </location>
</feature>
<keyword evidence="3 6" id="KW-0812">Transmembrane</keyword>
<evidence type="ECO:0000256" key="6">
    <source>
        <dbReference type="RuleBase" id="RU368066"/>
    </source>
</evidence>
<dbReference type="GO" id="GO:0022857">
    <property type="term" value="F:transmembrane transporter activity"/>
    <property type="evidence" value="ECO:0007669"/>
    <property type="project" value="UniProtKB-UniRule"/>
</dbReference>
<dbReference type="EMBL" id="JALLPJ020001238">
    <property type="protein sequence ID" value="KAL3773318.1"/>
    <property type="molecule type" value="Genomic_DNA"/>
</dbReference>
<evidence type="ECO:0000313" key="9">
    <source>
        <dbReference type="Proteomes" id="UP001530400"/>
    </source>
</evidence>
<feature type="transmembrane region" description="Helical" evidence="6">
    <location>
        <begin position="514"/>
        <end position="532"/>
    </location>
</feature>
<evidence type="ECO:0000313" key="8">
    <source>
        <dbReference type="EMBL" id="KAL3773318.1"/>
    </source>
</evidence>